<evidence type="ECO:0000259" key="1">
    <source>
        <dbReference type="Pfam" id="PF18029"/>
    </source>
</evidence>
<protein>
    <submittedName>
        <fullName evidence="2">VOC family protein</fullName>
    </submittedName>
</protein>
<dbReference type="PANTHER" id="PTHR35908:SF1">
    <property type="entry name" value="CONSERVED PROTEIN"/>
    <property type="match status" value="1"/>
</dbReference>
<dbReference type="Pfam" id="PF18029">
    <property type="entry name" value="Glyoxalase_6"/>
    <property type="match status" value="1"/>
</dbReference>
<dbReference type="Proteomes" id="UP001595872">
    <property type="component" value="Unassembled WGS sequence"/>
</dbReference>
<dbReference type="EMBL" id="JBHSIT010000001">
    <property type="protein sequence ID" value="MFC4906448.1"/>
    <property type="molecule type" value="Genomic_DNA"/>
</dbReference>
<evidence type="ECO:0000313" key="2">
    <source>
        <dbReference type="EMBL" id="MFC4906448.1"/>
    </source>
</evidence>
<dbReference type="SUPFAM" id="SSF54593">
    <property type="entry name" value="Glyoxalase/Bleomycin resistance protein/Dihydroxybiphenyl dioxygenase"/>
    <property type="match status" value="1"/>
</dbReference>
<sequence length="119" mass="13489">MFPYVRAVAIDCNDLEAQARFWCALLGMKITEREDDGWYELEPMSDHGPVLCLQEVPETKTTKNRIHLDLAVPDFQTAGERARALGATLRNRSDCGTFEVWQDPEGNEFCFVCNHPTPA</sequence>
<dbReference type="PANTHER" id="PTHR35908">
    <property type="entry name" value="HYPOTHETICAL FUSION PROTEIN"/>
    <property type="match status" value="1"/>
</dbReference>
<dbReference type="Gene3D" id="3.10.180.10">
    <property type="entry name" value="2,3-Dihydroxybiphenyl 1,2-Dioxygenase, domain 1"/>
    <property type="match status" value="1"/>
</dbReference>
<feature type="domain" description="Glyoxalase-like" evidence="1">
    <location>
        <begin position="8"/>
        <end position="112"/>
    </location>
</feature>
<dbReference type="InterPro" id="IPR041581">
    <property type="entry name" value="Glyoxalase_6"/>
</dbReference>
<proteinExistence type="predicted"/>
<name>A0ABV9TSK7_9ACTN</name>
<accession>A0ABV9TSK7</accession>
<comment type="caution">
    <text evidence="2">The sequence shown here is derived from an EMBL/GenBank/DDBJ whole genome shotgun (WGS) entry which is preliminary data.</text>
</comment>
<evidence type="ECO:0000313" key="3">
    <source>
        <dbReference type="Proteomes" id="UP001595872"/>
    </source>
</evidence>
<dbReference type="CDD" id="cd06587">
    <property type="entry name" value="VOC"/>
    <property type="match status" value="1"/>
</dbReference>
<reference evidence="3" key="1">
    <citation type="journal article" date="2019" name="Int. J. Syst. Evol. Microbiol.">
        <title>The Global Catalogue of Microorganisms (GCM) 10K type strain sequencing project: providing services to taxonomists for standard genome sequencing and annotation.</title>
        <authorList>
            <consortium name="The Broad Institute Genomics Platform"/>
            <consortium name="The Broad Institute Genome Sequencing Center for Infectious Disease"/>
            <person name="Wu L."/>
            <person name="Ma J."/>
        </authorList>
    </citation>
    <scope>NUCLEOTIDE SEQUENCE [LARGE SCALE GENOMIC DNA]</scope>
    <source>
        <strain evidence="3">KLKA75</strain>
    </source>
</reference>
<gene>
    <name evidence="2" type="ORF">ACFPCY_03880</name>
</gene>
<dbReference type="InterPro" id="IPR029068">
    <property type="entry name" value="Glyas_Bleomycin-R_OHBP_Dase"/>
</dbReference>
<keyword evidence="3" id="KW-1185">Reference proteome</keyword>
<dbReference type="RefSeq" id="WP_378252144.1">
    <property type="nucleotide sequence ID" value="NZ_JBHSIT010000001.1"/>
</dbReference>
<organism evidence="2 3">
    <name type="scientific">Actinomadura gamaensis</name>
    <dbReference type="NCBI Taxonomy" id="1763541"/>
    <lineage>
        <taxon>Bacteria</taxon>
        <taxon>Bacillati</taxon>
        <taxon>Actinomycetota</taxon>
        <taxon>Actinomycetes</taxon>
        <taxon>Streptosporangiales</taxon>
        <taxon>Thermomonosporaceae</taxon>
        <taxon>Actinomadura</taxon>
    </lineage>
</organism>